<name>M4ZTJ9_9FLAO</name>
<dbReference type="InterPro" id="IPR015928">
    <property type="entry name" value="Aconitase/3IPM_dehydase_swvl"/>
</dbReference>
<comment type="pathway">
    <text evidence="3 10">Amino-acid biosynthesis; L-leucine biosynthesis; L-leucine from 3-methyl-2-oxobutanoate: step 2/4.</text>
</comment>
<evidence type="ECO:0000256" key="7">
    <source>
        <dbReference type="ARBA" id="ARBA00022605"/>
    </source>
</evidence>
<comment type="similarity">
    <text evidence="4 10">Belongs to the LeuD family. LeuD type 1 subfamily.</text>
</comment>
<dbReference type="NCBIfam" id="NF002458">
    <property type="entry name" value="PRK01641.1"/>
    <property type="match status" value="1"/>
</dbReference>
<comment type="function">
    <text evidence="2 10">Catalyzes the isomerization between 2-isopropylmalate and 3-isopropylmalate, via the formation of 2-isopropylmaleate.</text>
</comment>
<dbReference type="eggNOG" id="COG0066">
    <property type="taxonomic scope" value="Bacteria"/>
</dbReference>
<dbReference type="EC" id="4.2.1.33" evidence="10"/>
<dbReference type="Gene3D" id="3.20.19.10">
    <property type="entry name" value="Aconitase, domain 4"/>
    <property type="match status" value="1"/>
</dbReference>
<comment type="catalytic activity">
    <reaction evidence="1 10">
        <text>(2R,3S)-3-isopropylmalate = (2S)-2-isopropylmalate</text>
        <dbReference type="Rhea" id="RHEA:32287"/>
        <dbReference type="ChEBI" id="CHEBI:1178"/>
        <dbReference type="ChEBI" id="CHEBI:35121"/>
        <dbReference type="EC" id="4.2.1.33"/>
    </reaction>
</comment>
<evidence type="ECO:0000256" key="2">
    <source>
        <dbReference type="ARBA" id="ARBA00002695"/>
    </source>
</evidence>
<dbReference type="Proteomes" id="UP000011815">
    <property type="component" value="Chromosome"/>
</dbReference>
<dbReference type="InterPro" id="IPR004431">
    <property type="entry name" value="3-IsopropMal_deHydase_ssu"/>
</dbReference>
<dbReference type="PANTHER" id="PTHR43345">
    <property type="entry name" value="3-ISOPROPYLMALATE DEHYDRATASE SMALL SUBUNIT 2-RELATED-RELATED"/>
    <property type="match status" value="1"/>
</dbReference>
<accession>M4ZTJ9</accession>
<dbReference type="CDD" id="cd01577">
    <property type="entry name" value="IPMI_Swivel"/>
    <property type="match status" value="1"/>
</dbReference>
<dbReference type="GO" id="GO:0009098">
    <property type="term" value="P:L-leucine biosynthetic process"/>
    <property type="evidence" value="ECO:0007669"/>
    <property type="project" value="UniProtKB-UniRule"/>
</dbReference>
<dbReference type="KEGG" id="blp:BPAA_564"/>
<dbReference type="GO" id="GO:0003861">
    <property type="term" value="F:3-isopropylmalate dehydratase activity"/>
    <property type="evidence" value="ECO:0007669"/>
    <property type="project" value="UniProtKB-UniRule"/>
</dbReference>
<comment type="subunit">
    <text evidence="5 10">Heterodimer of LeuC and LeuD.</text>
</comment>
<evidence type="ECO:0000256" key="8">
    <source>
        <dbReference type="ARBA" id="ARBA00023239"/>
    </source>
</evidence>
<evidence type="ECO:0000256" key="6">
    <source>
        <dbReference type="ARBA" id="ARBA00022430"/>
    </source>
</evidence>
<gene>
    <name evidence="12" type="primary">leuC</name>
    <name evidence="10" type="synonym">leuD</name>
    <name evidence="12" type="ORF">BPAA_564</name>
</gene>
<dbReference type="EMBL" id="AP012548">
    <property type="protein sequence ID" value="BAM99831.1"/>
    <property type="molecule type" value="Genomic_DNA"/>
</dbReference>
<dbReference type="HAMAP" id="MF_01031">
    <property type="entry name" value="LeuD_type1"/>
    <property type="match status" value="1"/>
</dbReference>
<dbReference type="NCBIfam" id="TIGR00171">
    <property type="entry name" value="leuD"/>
    <property type="match status" value="1"/>
</dbReference>
<reference evidence="12 13" key="1">
    <citation type="journal article" date="2013" name="Biol. Lett.">
        <title>Maintenance of essential amino acid synthesis pathways in the Blattabacterium cuenoti symbiont of a wood-feeding cockroach.</title>
        <authorList>
            <person name="Tokuda G."/>
            <person name="Elbourne L.D.H."/>
            <person name="Kinjo Y."/>
            <person name="Saitoh S."/>
            <person name="Sabree Z."/>
            <person name="Hojo M."/>
            <person name="Yamada A."/>
            <person name="Hayashi Y."/>
            <person name="Shigenobu S."/>
            <person name="Bandi C."/>
            <person name="Paulsen I.T."/>
            <person name="Watanabe H."/>
            <person name="Lo N."/>
        </authorList>
    </citation>
    <scope>NUCLEOTIDE SEQUENCE [LARGE SCALE GENOMIC DNA]</scope>
    <source>
        <strain evidence="12 13">BPAA</strain>
    </source>
</reference>
<dbReference type="RefSeq" id="WP_015430150.1">
    <property type="nucleotide sequence ID" value="NC_020510.1"/>
</dbReference>
<dbReference type="UniPathway" id="UPA00048">
    <property type="reaction ID" value="UER00071"/>
</dbReference>
<evidence type="ECO:0000256" key="4">
    <source>
        <dbReference type="ARBA" id="ARBA00009845"/>
    </source>
</evidence>
<evidence type="ECO:0000259" key="11">
    <source>
        <dbReference type="Pfam" id="PF00694"/>
    </source>
</evidence>
<keyword evidence="8 10" id="KW-0456">Lyase</keyword>
<dbReference type="FunFam" id="3.20.19.10:FF:000003">
    <property type="entry name" value="3-isopropylmalate dehydratase small subunit"/>
    <property type="match status" value="1"/>
</dbReference>
<dbReference type="InterPro" id="IPR050075">
    <property type="entry name" value="LeuD"/>
</dbReference>
<dbReference type="InterPro" id="IPR033940">
    <property type="entry name" value="IPMI_Swivel"/>
</dbReference>
<keyword evidence="6 10" id="KW-0432">Leucine biosynthesis</keyword>
<feature type="domain" description="Aconitase A/isopropylmalate dehydratase small subunit swivel" evidence="11">
    <location>
        <begin position="1"/>
        <end position="122"/>
    </location>
</feature>
<keyword evidence="9 10" id="KW-0100">Branched-chain amino acid biosynthesis</keyword>
<dbReference type="PATRIC" id="fig|1229512.3.peg.547"/>
<evidence type="ECO:0000313" key="13">
    <source>
        <dbReference type="Proteomes" id="UP000011815"/>
    </source>
</evidence>
<evidence type="ECO:0000256" key="1">
    <source>
        <dbReference type="ARBA" id="ARBA00000491"/>
    </source>
</evidence>
<evidence type="ECO:0000313" key="12">
    <source>
        <dbReference type="EMBL" id="BAM99831.1"/>
    </source>
</evidence>
<dbReference type="AlphaFoldDB" id="M4ZTJ9"/>
<dbReference type="HOGENOM" id="CLU_081378_0_3_10"/>
<evidence type="ECO:0000256" key="5">
    <source>
        <dbReference type="ARBA" id="ARBA00011271"/>
    </source>
</evidence>
<sequence>MKKFTMLISQAVPLSIEDVDTDQIIPARFLKEIRREECVKNIFMDWRYQEDGSLNKNFILNDSNFHGKILLSGRNFGCGSSREHAVWGLFDYGFRVIISSFFADIFKENALNNGLLTIEVSKSFLKELFHAVENNPKTKIKVDLINQKVTMLKTGKFEKFYIHPYKKNCFINGYDDIDFLISIKNDVKNFEKNRIFF</sequence>
<protein>
    <recommendedName>
        <fullName evidence="10">3-isopropylmalate dehydratase small subunit</fullName>
        <ecNumber evidence="10">4.2.1.33</ecNumber>
    </recommendedName>
    <alternativeName>
        <fullName evidence="10">Alpha-IPM isomerase</fullName>
        <shortName evidence="10">IPMI</shortName>
    </alternativeName>
    <alternativeName>
        <fullName evidence="10">Isopropylmalate isomerase</fullName>
    </alternativeName>
</protein>
<proteinExistence type="inferred from homology"/>
<keyword evidence="7 10" id="KW-0028">Amino-acid biosynthesis</keyword>
<dbReference type="PANTHER" id="PTHR43345:SF5">
    <property type="entry name" value="3-ISOPROPYLMALATE DEHYDRATASE SMALL SUBUNIT"/>
    <property type="match status" value="1"/>
</dbReference>
<dbReference type="STRING" id="1229512.BPAA_564"/>
<dbReference type="SUPFAM" id="SSF52016">
    <property type="entry name" value="LeuD/IlvD-like"/>
    <property type="match status" value="1"/>
</dbReference>
<evidence type="ECO:0000256" key="9">
    <source>
        <dbReference type="ARBA" id="ARBA00023304"/>
    </source>
</evidence>
<dbReference type="InterPro" id="IPR000573">
    <property type="entry name" value="AconitaseA/IPMdHydase_ssu_swvl"/>
</dbReference>
<organism evidence="12 13">
    <name type="scientific">Blattabacterium cuenoti BPAA</name>
    <dbReference type="NCBI Taxonomy" id="1229512"/>
    <lineage>
        <taxon>Bacteria</taxon>
        <taxon>Pseudomonadati</taxon>
        <taxon>Bacteroidota</taxon>
        <taxon>Flavobacteriia</taxon>
        <taxon>Flavobacteriales</taxon>
        <taxon>Blattabacteriaceae</taxon>
        <taxon>Blattabacterium</taxon>
    </lineage>
</organism>
<dbReference type="GO" id="GO:0009316">
    <property type="term" value="C:3-isopropylmalate dehydratase complex"/>
    <property type="evidence" value="ECO:0007669"/>
    <property type="project" value="InterPro"/>
</dbReference>
<dbReference type="Pfam" id="PF00694">
    <property type="entry name" value="Aconitase_C"/>
    <property type="match status" value="1"/>
</dbReference>
<evidence type="ECO:0000256" key="10">
    <source>
        <dbReference type="HAMAP-Rule" id="MF_01031"/>
    </source>
</evidence>
<evidence type="ECO:0000256" key="3">
    <source>
        <dbReference type="ARBA" id="ARBA00004729"/>
    </source>
</evidence>